<gene>
    <name evidence="1" type="ORF">BWI75_09605</name>
</gene>
<reference evidence="1 2" key="1">
    <citation type="journal article" date="2019" name="Front. Microbiol.">
        <title>Genomic Features for Desiccation Tolerance and Sugar Biosynthesis in the Extremophile Gloeocapsopsis sp. UTEX B3054.</title>
        <authorList>
            <person name="Urrejola C."/>
            <person name="Alcorta J."/>
            <person name="Salas L."/>
            <person name="Vasquez M."/>
            <person name="Polz M.F."/>
            <person name="Vicuna R."/>
            <person name="Diez B."/>
        </authorList>
    </citation>
    <scope>NUCLEOTIDE SEQUENCE [LARGE SCALE GENOMIC DNA]</scope>
    <source>
        <strain evidence="1 2">1H9</strain>
    </source>
</reference>
<dbReference type="Proteomes" id="UP000441797">
    <property type="component" value="Unassembled WGS sequence"/>
</dbReference>
<dbReference type="AlphaFoldDB" id="A0A6N8FWS1"/>
<evidence type="ECO:0000313" key="1">
    <source>
        <dbReference type="EMBL" id="MUL36597.1"/>
    </source>
</evidence>
<dbReference type="EMBL" id="NAPY01000012">
    <property type="protein sequence ID" value="MUL36597.1"/>
    <property type="molecule type" value="Genomic_DNA"/>
</dbReference>
<evidence type="ECO:0000313" key="2">
    <source>
        <dbReference type="Proteomes" id="UP000441797"/>
    </source>
</evidence>
<proteinExistence type="predicted"/>
<keyword evidence="2" id="KW-1185">Reference proteome</keyword>
<comment type="caution">
    <text evidence="1">The sequence shown here is derived from an EMBL/GenBank/DDBJ whole genome shotgun (WGS) entry which is preliminary data.</text>
</comment>
<accession>A0A6N8FWS1</accession>
<name>A0A6N8FWS1_9CHRO</name>
<organism evidence="1 2">
    <name type="scientific">Gloeocapsopsis dulcis AAB1 = 1H9</name>
    <dbReference type="NCBI Taxonomy" id="1433147"/>
    <lineage>
        <taxon>Bacteria</taxon>
        <taxon>Bacillati</taxon>
        <taxon>Cyanobacteriota</taxon>
        <taxon>Cyanophyceae</taxon>
        <taxon>Oscillatoriophycideae</taxon>
        <taxon>Chroococcales</taxon>
        <taxon>Chroococcaceae</taxon>
        <taxon>Gloeocapsopsis</taxon>
        <taxon>Gloeocapsopsis dulcis</taxon>
    </lineage>
</organism>
<protein>
    <submittedName>
        <fullName evidence="1">Uncharacterized protein</fullName>
    </submittedName>
</protein>
<sequence>MTTSLSYLQQQANAMVGKNQIKLIVILEPEVPPLGAASLYLPPEEIATNSSLRSKLRHARLIAKLHEHRSYAYQVNNLQSNSSSASRKVPQNKLKGNFKKLDVQHNITWQQPAIGKMIFPKIEKSLETLWMNFWKDRFYFNHFQEMPKEFGQDIFGLYDQINIGIPVNRILEND</sequence>